<reference evidence="5 6" key="1">
    <citation type="submission" date="2012-09" db="EMBL/GenBank/DDBJ databases">
        <title>Draft Genome Sequences of 6 Strains from Genus Thauera.</title>
        <authorList>
            <person name="Liu B."/>
            <person name="Shapleigh J.P."/>
            <person name="Frostegard A.H."/>
        </authorList>
    </citation>
    <scope>NUCLEOTIDE SEQUENCE [LARGE SCALE GENOMIC DNA]</scope>
    <source>
        <strain evidence="6">47Lol / DSM 12138</strain>
    </source>
</reference>
<dbReference type="GO" id="GO:0043565">
    <property type="term" value="F:sequence-specific DNA binding"/>
    <property type="evidence" value="ECO:0007669"/>
    <property type="project" value="InterPro"/>
</dbReference>
<evidence type="ECO:0000256" key="3">
    <source>
        <dbReference type="ARBA" id="ARBA00023163"/>
    </source>
</evidence>
<dbReference type="eggNOG" id="COG2207">
    <property type="taxonomic scope" value="Bacteria"/>
</dbReference>
<organism evidence="5 6">
    <name type="scientific">Thauera linaloolentis (strain DSM 12138 / JCM 21573 / CCUG 41526 / CIP 105981 / IAM 15112 / NBRC 102519 / 47Lol)</name>
    <dbReference type="NCBI Taxonomy" id="1123367"/>
    <lineage>
        <taxon>Bacteria</taxon>
        <taxon>Pseudomonadati</taxon>
        <taxon>Pseudomonadota</taxon>
        <taxon>Betaproteobacteria</taxon>
        <taxon>Rhodocyclales</taxon>
        <taxon>Zoogloeaceae</taxon>
        <taxon>Thauera</taxon>
    </lineage>
</organism>
<proteinExistence type="predicted"/>
<dbReference type="RefSeq" id="WP_004338942.1">
    <property type="nucleotide sequence ID" value="NZ_AMXE01000042.1"/>
</dbReference>
<evidence type="ECO:0000313" key="5">
    <source>
        <dbReference type="EMBL" id="ENO87166.1"/>
    </source>
</evidence>
<dbReference type="Pfam" id="PF12833">
    <property type="entry name" value="HTH_18"/>
    <property type="match status" value="1"/>
</dbReference>
<keyword evidence="6" id="KW-1185">Reference proteome</keyword>
<evidence type="ECO:0000259" key="4">
    <source>
        <dbReference type="PROSITE" id="PS01124"/>
    </source>
</evidence>
<keyword evidence="2 5" id="KW-0238">DNA-binding</keyword>
<dbReference type="InterPro" id="IPR018060">
    <property type="entry name" value="HTH_AraC"/>
</dbReference>
<protein>
    <submittedName>
        <fullName evidence="5">DNA-binding domain-containing protein</fullName>
    </submittedName>
</protein>
<dbReference type="Pfam" id="PF14525">
    <property type="entry name" value="AraC_binding_2"/>
    <property type="match status" value="1"/>
</dbReference>
<dbReference type="SUPFAM" id="SSF46689">
    <property type="entry name" value="Homeodomain-like"/>
    <property type="match status" value="1"/>
</dbReference>
<dbReference type="PRINTS" id="PR00032">
    <property type="entry name" value="HTHARAC"/>
</dbReference>
<dbReference type="GO" id="GO:0003700">
    <property type="term" value="F:DNA-binding transcription factor activity"/>
    <property type="evidence" value="ECO:0007669"/>
    <property type="project" value="InterPro"/>
</dbReference>
<keyword evidence="1" id="KW-0805">Transcription regulation</keyword>
<dbReference type="InterPro" id="IPR020449">
    <property type="entry name" value="Tscrpt_reg_AraC-type_HTH"/>
</dbReference>
<sequence length="350" mass="38097">MTEIVAAEARPEHERIAQCCSDMGALLQSGHQIEPNGLAPFAMHLSHFRFGMLEVFETRGSPHTLQVRGCSDGVAVLLNVAGTGSVRQGGREARLQPGSLHLLDDSQHFALELRDDFHHVVLRVPCSSLETAMRDWRALTVSCMASCCGSAAVFAGTLRSIFMQRQTLAPSDFKSCADAVLGLLGGMLRSFSRQVQDDASAVEAYHLERVKAFAHGRLADPDLDVKLIADAVGLSPSYIHRLFARSTMTLMQWITAERLDACHRELSAPGRLRRPVYLIAQEWGFSNQAHFSRVFRARFGVSPSDVRGGIAPCCSGAAPCTQEAGTDCANIGSLSGKARVRKQIRLVPNL</sequence>
<dbReference type="EMBL" id="AMXE01000042">
    <property type="protein sequence ID" value="ENO87166.1"/>
    <property type="molecule type" value="Genomic_DNA"/>
</dbReference>
<dbReference type="PROSITE" id="PS01124">
    <property type="entry name" value="HTH_ARAC_FAMILY_2"/>
    <property type="match status" value="1"/>
</dbReference>
<dbReference type="Proteomes" id="UP000013232">
    <property type="component" value="Unassembled WGS sequence"/>
</dbReference>
<dbReference type="SMART" id="SM00342">
    <property type="entry name" value="HTH_ARAC"/>
    <property type="match status" value="1"/>
</dbReference>
<dbReference type="PANTHER" id="PTHR46796:SF6">
    <property type="entry name" value="ARAC SUBFAMILY"/>
    <property type="match status" value="1"/>
</dbReference>
<dbReference type="Gene3D" id="1.10.10.60">
    <property type="entry name" value="Homeodomain-like"/>
    <property type="match status" value="1"/>
</dbReference>
<dbReference type="STRING" id="1123367.GCA_000621305_02563"/>
<name>N6XZA1_THAL4</name>
<accession>N6XZA1</accession>
<dbReference type="InterPro" id="IPR009057">
    <property type="entry name" value="Homeodomain-like_sf"/>
</dbReference>
<dbReference type="InterPro" id="IPR050204">
    <property type="entry name" value="AraC_XylS_family_regulators"/>
</dbReference>
<keyword evidence="3" id="KW-0804">Transcription</keyword>
<evidence type="ECO:0000256" key="1">
    <source>
        <dbReference type="ARBA" id="ARBA00023015"/>
    </source>
</evidence>
<comment type="caution">
    <text evidence="5">The sequence shown here is derived from an EMBL/GenBank/DDBJ whole genome shotgun (WGS) entry which is preliminary data.</text>
</comment>
<dbReference type="PANTHER" id="PTHR46796">
    <property type="entry name" value="HTH-TYPE TRANSCRIPTIONAL ACTIVATOR RHAS-RELATED"/>
    <property type="match status" value="1"/>
</dbReference>
<evidence type="ECO:0000256" key="2">
    <source>
        <dbReference type="ARBA" id="ARBA00023125"/>
    </source>
</evidence>
<feature type="domain" description="HTH araC/xylS-type" evidence="4">
    <location>
        <begin position="208"/>
        <end position="309"/>
    </location>
</feature>
<dbReference type="InterPro" id="IPR035418">
    <property type="entry name" value="AraC-bd_2"/>
</dbReference>
<dbReference type="AlphaFoldDB" id="N6XZA1"/>
<evidence type="ECO:0000313" key="6">
    <source>
        <dbReference type="Proteomes" id="UP000013232"/>
    </source>
</evidence>
<gene>
    <name evidence="5" type="ORF">C666_11680</name>
</gene>